<protein>
    <submittedName>
        <fullName evidence="1">Uncharacterized protein</fullName>
    </submittedName>
</protein>
<keyword evidence="2" id="KW-1185">Reference proteome</keyword>
<evidence type="ECO:0000313" key="2">
    <source>
        <dbReference type="Proteomes" id="UP001396334"/>
    </source>
</evidence>
<reference evidence="1 2" key="1">
    <citation type="journal article" date="2024" name="G3 (Bethesda)">
        <title>Genome assembly of Hibiscus sabdariffa L. provides insights into metabolisms of medicinal natural products.</title>
        <authorList>
            <person name="Kim T."/>
        </authorList>
    </citation>
    <scope>NUCLEOTIDE SEQUENCE [LARGE SCALE GENOMIC DNA]</scope>
    <source>
        <strain evidence="1">TK-2024</strain>
        <tissue evidence="1">Old leaves</tissue>
    </source>
</reference>
<sequence>MDKRHQKQAKINNSCCSEGTHNFILLFWFAFNSCLFSGGLRSYFMTEVGIDCRKGPRPESRRNRKVLDNETWRSVCKQAKRAGEEI</sequence>
<evidence type="ECO:0000313" key="1">
    <source>
        <dbReference type="EMBL" id="KAK9035787.1"/>
    </source>
</evidence>
<comment type="caution">
    <text evidence="1">The sequence shown here is derived from an EMBL/GenBank/DDBJ whole genome shotgun (WGS) entry which is preliminary data.</text>
</comment>
<dbReference type="Proteomes" id="UP001396334">
    <property type="component" value="Unassembled WGS sequence"/>
</dbReference>
<proteinExistence type="predicted"/>
<name>A0ABR2TE57_9ROSI</name>
<dbReference type="EMBL" id="JBBPBN010000006">
    <property type="protein sequence ID" value="KAK9035787.1"/>
    <property type="molecule type" value="Genomic_DNA"/>
</dbReference>
<gene>
    <name evidence="1" type="ORF">V6N11_077816</name>
</gene>
<accession>A0ABR2TE57</accession>
<organism evidence="1 2">
    <name type="scientific">Hibiscus sabdariffa</name>
    <name type="common">roselle</name>
    <dbReference type="NCBI Taxonomy" id="183260"/>
    <lineage>
        <taxon>Eukaryota</taxon>
        <taxon>Viridiplantae</taxon>
        <taxon>Streptophyta</taxon>
        <taxon>Embryophyta</taxon>
        <taxon>Tracheophyta</taxon>
        <taxon>Spermatophyta</taxon>
        <taxon>Magnoliopsida</taxon>
        <taxon>eudicotyledons</taxon>
        <taxon>Gunneridae</taxon>
        <taxon>Pentapetalae</taxon>
        <taxon>rosids</taxon>
        <taxon>malvids</taxon>
        <taxon>Malvales</taxon>
        <taxon>Malvaceae</taxon>
        <taxon>Malvoideae</taxon>
        <taxon>Hibiscus</taxon>
    </lineage>
</organism>